<dbReference type="Gene3D" id="3.80.10.10">
    <property type="entry name" value="Ribonuclease Inhibitor"/>
    <property type="match status" value="6"/>
</dbReference>
<dbReference type="FunFam" id="3.80.10.10:FF:000095">
    <property type="entry name" value="LRR receptor-like serine/threonine-protein kinase GSO1"/>
    <property type="match status" value="1"/>
</dbReference>
<reference evidence="20" key="1">
    <citation type="journal article" date="2017" name="Cell">
        <title>Insights into land plant evolution garnered from the Marchantia polymorpha genome.</title>
        <authorList>
            <person name="Bowman J.L."/>
            <person name="Kohchi T."/>
            <person name="Yamato K.T."/>
            <person name="Jenkins J."/>
            <person name="Shu S."/>
            <person name="Ishizaki K."/>
            <person name="Yamaoka S."/>
            <person name="Nishihama R."/>
            <person name="Nakamura Y."/>
            <person name="Berger F."/>
            <person name="Adam C."/>
            <person name="Aki S.S."/>
            <person name="Althoff F."/>
            <person name="Araki T."/>
            <person name="Arteaga-Vazquez M.A."/>
            <person name="Balasubrmanian S."/>
            <person name="Barry K."/>
            <person name="Bauer D."/>
            <person name="Boehm C.R."/>
            <person name="Briginshaw L."/>
            <person name="Caballero-Perez J."/>
            <person name="Catarino B."/>
            <person name="Chen F."/>
            <person name="Chiyoda S."/>
            <person name="Chovatia M."/>
            <person name="Davies K.M."/>
            <person name="Delmans M."/>
            <person name="Demura T."/>
            <person name="Dierschke T."/>
            <person name="Dolan L."/>
            <person name="Dorantes-Acosta A.E."/>
            <person name="Eklund D.M."/>
            <person name="Florent S.N."/>
            <person name="Flores-Sandoval E."/>
            <person name="Fujiyama A."/>
            <person name="Fukuzawa H."/>
            <person name="Galik B."/>
            <person name="Grimanelli D."/>
            <person name="Grimwood J."/>
            <person name="Grossniklaus U."/>
            <person name="Hamada T."/>
            <person name="Haseloff J."/>
            <person name="Hetherington A.J."/>
            <person name="Higo A."/>
            <person name="Hirakawa Y."/>
            <person name="Hundley H.N."/>
            <person name="Ikeda Y."/>
            <person name="Inoue K."/>
            <person name="Inoue S.I."/>
            <person name="Ishida S."/>
            <person name="Jia Q."/>
            <person name="Kakita M."/>
            <person name="Kanazawa T."/>
            <person name="Kawai Y."/>
            <person name="Kawashima T."/>
            <person name="Kennedy M."/>
            <person name="Kinose K."/>
            <person name="Kinoshita T."/>
            <person name="Kohara Y."/>
            <person name="Koide E."/>
            <person name="Komatsu K."/>
            <person name="Kopischke S."/>
            <person name="Kubo M."/>
            <person name="Kyozuka J."/>
            <person name="Lagercrantz U."/>
            <person name="Lin S.S."/>
            <person name="Lindquist E."/>
            <person name="Lipzen A.M."/>
            <person name="Lu C.W."/>
            <person name="De Luna E."/>
            <person name="Martienssen R.A."/>
            <person name="Minamino N."/>
            <person name="Mizutani M."/>
            <person name="Mizutani M."/>
            <person name="Mochizuki N."/>
            <person name="Monte I."/>
            <person name="Mosher R."/>
            <person name="Nagasaki H."/>
            <person name="Nakagami H."/>
            <person name="Naramoto S."/>
            <person name="Nishitani K."/>
            <person name="Ohtani M."/>
            <person name="Okamoto T."/>
            <person name="Okumura M."/>
            <person name="Phillips J."/>
            <person name="Pollak B."/>
            <person name="Reinders A."/>
            <person name="Rovekamp M."/>
            <person name="Sano R."/>
            <person name="Sawa S."/>
            <person name="Schmid M.W."/>
            <person name="Shirakawa M."/>
            <person name="Solano R."/>
            <person name="Spunde A."/>
            <person name="Suetsugu N."/>
            <person name="Sugano S."/>
            <person name="Sugiyama A."/>
            <person name="Sun R."/>
            <person name="Suzuki Y."/>
            <person name="Takenaka M."/>
            <person name="Takezawa D."/>
            <person name="Tomogane H."/>
            <person name="Tsuzuki M."/>
            <person name="Ueda T."/>
            <person name="Umeda M."/>
            <person name="Ward J.M."/>
            <person name="Watanabe Y."/>
            <person name="Yazaki K."/>
            <person name="Yokoyama R."/>
            <person name="Yoshitake Y."/>
            <person name="Yotsui I."/>
            <person name="Zachgo S."/>
            <person name="Schmutz J."/>
        </authorList>
    </citation>
    <scope>NUCLEOTIDE SEQUENCE [LARGE SCALE GENOMIC DNA]</scope>
    <source>
        <strain evidence="20">Tak-1</strain>
    </source>
</reference>
<evidence type="ECO:0000256" key="7">
    <source>
        <dbReference type="ARBA" id="ARBA00022729"/>
    </source>
</evidence>
<organism evidence="19 20">
    <name type="scientific">Marchantia polymorpha</name>
    <name type="common">Common liverwort</name>
    <name type="synonym">Marchantia aquatica</name>
    <dbReference type="NCBI Taxonomy" id="3197"/>
    <lineage>
        <taxon>Eukaryota</taxon>
        <taxon>Viridiplantae</taxon>
        <taxon>Streptophyta</taxon>
        <taxon>Embryophyta</taxon>
        <taxon>Marchantiophyta</taxon>
        <taxon>Marchantiopsida</taxon>
        <taxon>Marchantiidae</taxon>
        <taxon>Marchantiales</taxon>
        <taxon>Marchantiaceae</taxon>
        <taxon>Marchantia</taxon>
    </lineage>
</organism>
<evidence type="ECO:0000256" key="4">
    <source>
        <dbReference type="ARBA" id="ARBA00022614"/>
    </source>
</evidence>
<keyword evidence="11 15" id="KW-0067">ATP-binding</keyword>
<dbReference type="Pfam" id="PF00560">
    <property type="entry name" value="LRR_1"/>
    <property type="match status" value="5"/>
</dbReference>
<dbReference type="Pfam" id="PF23598">
    <property type="entry name" value="LRR_14"/>
    <property type="match status" value="1"/>
</dbReference>
<keyword evidence="6 17" id="KW-0812">Transmembrane</keyword>
<dbReference type="OrthoDB" id="545484at2759"/>
<dbReference type="InterPro" id="IPR001611">
    <property type="entry name" value="Leu-rich_rpt"/>
</dbReference>
<dbReference type="InterPro" id="IPR003591">
    <property type="entry name" value="Leu-rich_rpt_typical-subtyp"/>
</dbReference>
<gene>
    <name evidence="19" type="ORF">MARPO_0110s0024</name>
</gene>
<evidence type="ECO:0000256" key="3">
    <source>
        <dbReference type="ARBA" id="ARBA00022475"/>
    </source>
</evidence>
<dbReference type="Gene3D" id="1.10.510.10">
    <property type="entry name" value="Transferase(Phosphotransferase) domain 1"/>
    <property type="match status" value="1"/>
</dbReference>
<evidence type="ECO:0000256" key="9">
    <source>
        <dbReference type="ARBA" id="ARBA00022741"/>
    </source>
</evidence>
<feature type="domain" description="Protein kinase" evidence="18">
    <location>
        <begin position="1045"/>
        <end position="1380"/>
    </location>
</feature>
<dbReference type="SUPFAM" id="SSF56112">
    <property type="entry name" value="Protein kinase-like (PK-like)"/>
    <property type="match status" value="1"/>
</dbReference>
<dbReference type="SMART" id="SM00369">
    <property type="entry name" value="LRR_TYP"/>
    <property type="match status" value="18"/>
</dbReference>
<dbReference type="EMBL" id="KZ772782">
    <property type="protein sequence ID" value="PTQ31531.1"/>
    <property type="molecule type" value="Genomic_DNA"/>
</dbReference>
<keyword evidence="8" id="KW-0677">Repeat</keyword>
<dbReference type="FunFam" id="3.80.10.10:FF:000041">
    <property type="entry name" value="LRR receptor-like serine/threonine-protein kinase ERECTA"/>
    <property type="match status" value="1"/>
</dbReference>
<dbReference type="SMART" id="SM00365">
    <property type="entry name" value="LRR_SD22"/>
    <property type="match status" value="5"/>
</dbReference>
<dbReference type="Gramene" id="Mp8g13430.1">
    <property type="protein sequence ID" value="Mp8g13430.1.cds"/>
    <property type="gene ID" value="Mp8g13430"/>
</dbReference>
<dbReference type="InterPro" id="IPR008271">
    <property type="entry name" value="Ser/Thr_kinase_AS"/>
</dbReference>
<dbReference type="Pfam" id="PF00069">
    <property type="entry name" value="Pkinase"/>
    <property type="match status" value="1"/>
</dbReference>
<evidence type="ECO:0000256" key="14">
    <source>
        <dbReference type="ARBA" id="ARBA00023180"/>
    </source>
</evidence>
<dbReference type="InterPro" id="IPR055414">
    <property type="entry name" value="LRR_R13L4/SHOC2-like"/>
</dbReference>
<evidence type="ECO:0000256" key="6">
    <source>
        <dbReference type="ARBA" id="ARBA00022692"/>
    </source>
</evidence>
<dbReference type="SMART" id="SM00220">
    <property type="entry name" value="S_TKc"/>
    <property type="match status" value="1"/>
</dbReference>
<dbReference type="InterPro" id="IPR017441">
    <property type="entry name" value="Protein_kinase_ATP_BS"/>
</dbReference>
<dbReference type="PROSITE" id="PS00108">
    <property type="entry name" value="PROTEIN_KINASE_ST"/>
    <property type="match status" value="1"/>
</dbReference>
<dbReference type="InterPro" id="IPR000719">
    <property type="entry name" value="Prot_kinase_dom"/>
</dbReference>
<evidence type="ECO:0000256" key="2">
    <source>
        <dbReference type="ARBA" id="ARBA00009592"/>
    </source>
</evidence>
<dbReference type="PROSITE" id="PS51450">
    <property type="entry name" value="LRR"/>
    <property type="match status" value="3"/>
</dbReference>
<dbReference type="InterPro" id="IPR032675">
    <property type="entry name" value="LRR_dom_sf"/>
</dbReference>
<sequence length="1416" mass="154279">MKLTTRQDSGPDARRKRFLASDLAAPPMRGSMAAGECRIRTRTRTELLATWWLLWVVVQAAGWIAQGVEGCSMLERQALIDLKALVPSAYVGLFQSWQLDSDCCAQNWDFVKCGPGNSVTVLRLPPNLGLRLPSIPASFGNLTSLESLSLVGNFISSVPDSLVGLANLSSVSLSRNQIQVFPQVFLELTNLRRLDLSFNRLWNFTAPSSPCRLEALLMSSNFISSIPASFDGWNKLIELDLSRNYITWIPDSVTKLPNLKTLLLDYNSLQTLPFSVGKMTSLVKLTVSSNNISALPTSAGGLSSLAALNLRDNALHTFPEMLLNLSQLSRLDVSHNQIDSLPASSWDTVAPSLRMLLLSWNSLSALPDAFGVLHLTDLYLDNNQFQVFPSNLPPVRHLDLSSNQLVDANSETRPTLGCESLNLADNQFSRIPVNLIQDEPELQSLDVSWNRITDFDPTLGLINSTRFRELILSNNLLQGSVPPSWSHLNDVGDVGLDTIILDNNAGLRVSVLDDIANILPDTRVISFESCNLTGEIPPGISKLAKLEMLYLGNNLLTGAIPAVFAGSFPLLSELNLSRNHLTGSIPSIAFNDTTVGVSVLDLSYNSLSSALPSTVADITLLSHNNLYGGIPWSWEPLQIRALDLSYNSLSGTIPGFFGSMATLRYLSLAYNYFSGVLPPELGNCPSLEHLALTNNKLEGQIPPSFGQNFGLSLRTLSLSNNRFWGPIPDSIGNCSSLQVLDLSRNYLNGSLPSSLDLDSLADSLIVLTVAHNSLSGEFPLWVTILRSLKVLDLSYNYFWGYIPPELGNLDGLVQPSGASAPMSRDRLYEMAAVQLTDGKARDLSLGNALAFVTATIDLSSNHFMGGIPPQVGDLTGLVFLGVAKNLLNGTIPPSIGNLTQLQGLDLSLNELSGQIPSELSALTALTFFNVSNNVLSGRLPTGAQFSSLPPTSFLNNPALCGAPLAPCKPVTTPVAPPLLGGRCDGWRCHQILLVCLAVAGVVFAMLVAGAMICFCVGRKAPVVIFGCDLEERLMITAKELEAATSDERNIVGRGSGSTVYRVRVPEGKVTVVAAKKLEMGLDERNDKKGQWRMIREMEALGSLRHRNLVRIMGVCYSSMKCLLVEYVSNGSLHDHLHEVENGKCEMPLEARLKITTGVADALAFLHHEFETPILHLDIKPSNILLDDDFNPKVTDFSIAKFVNPRSNAEYGESTALSVVGTAGYMAPEYGTLSRVSTKGDVYSFGVVLLELFTGKSPTDSSFDEDKTLRKWVMNACTSPDCDDILDVIDHFLLNQKACSKEHPVKSNSSPGFPSSGTPSPTNPFPHSGQPSPTTKKVRFGEENQMKQVQLVLEVALLCTHDDPDKRPTMEQVRDRLHHIRENHGVERAWPSIDQFSKCKTNNVVTFHGHSDSDSSF</sequence>
<dbReference type="InterPro" id="IPR011009">
    <property type="entry name" value="Kinase-like_dom_sf"/>
</dbReference>
<keyword evidence="5" id="KW-0808">Transferase</keyword>
<dbReference type="GO" id="GO:0005886">
    <property type="term" value="C:plasma membrane"/>
    <property type="evidence" value="ECO:0007669"/>
    <property type="project" value="UniProtKB-SubCell"/>
</dbReference>
<dbReference type="PROSITE" id="PS00107">
    <property type="entry name" value="PROTEIN_KINASE_ATP"/>
    <property type="match status" value="1"/>
</dbReference>
<dbReference type="PANTHER" id="PTHR48056">
    <property type="entry name" value="LRR RECEPTOR-LIKE SERINE/THREONINE-PROTEIN KINASE-RELATED"/>
    <property type="match status" value="1"/>
</dbReference>
<dbReference type="Gene3D" id="3.30.200.20">
    <property type="entry name" value="Phosphorylase Kinase, domain 1"/>
    <property type="match status" value="1"/>
</dbReference>
<evidence type="ECO:0000256" key="15">
    <source>
        <dbReference type="PROSITE-ProRule" id="PRU10141"/>
    </source>
</evidence>
<dbReference type="PROSITE" id="PS50011">
    <property type="entry name" value="PROTEIN_KINASE_DOM"/>
    <property type="match status" value="1"/>
</dbReference>
<accession>A0A2R6WCE7</accession>
<keyword evidence="13 17" id="KW-0472">Membrane</keyword>
<evidence type="ECO:0000256" key="10">
    <source>
        <dbReference type="ARBA" id="ARBA00022777"/>
    </source>
</evidence>
<dbReference type="GO" id="GO:0004672">
    <property type="term" value="F:protein kinase activity"/>
    <property type="evidence" value="ECO:0007669"/>
    <property type="project" value="InterPro"/>
</dbReference>
<evidence type="ECO:0000313" key="19">
    <source>
        <dbReference type="EMBL" id="PTQ31531.1"/>
    </source>
</evidence>
<evidence type="ECO:0000256" key="1">
    <source>
        <dbReference type="ARBA" id="ARBA00004162"/>
    </source>
</evidence>
<name>A0A2R6WCE7_MARPO</name>
<keyword evidence="7" id="KW-0732">Signal</keyword>
<feature type="region of interest" description="Disordered" evidence="16">
    <location>
        <begin position="1302"/>
        <end position="1336"/>
    </location>
</feature>
<protein>
    <recommendedName>
        <fullName evidence="18">Protein kinase domain-containing protein</fullName>
    </recommendedName>
</protein>
<evidence type="ECO:0000256" key="12">
    <source>
        <dbReference type="ARBA" id="ARBA00022989"/>
    </source>
</evidence>
<comment type="similarity">
    <text evidence="2">Belongs to the RLP family.</text>
</comment>
<dbReference type="SUPFAM" id="SSF52058">
    <property type="entry name" value="L domain-like"/>
    <property type="match status" value="3"/>
</dbReference>
<keyword evidence="12 17" id="KW-1133">Transmembrane helix</keyword>
<keyword evidence="10" id="KW-0418">Kinase</keyword>
<proteinExistence type="inferred from homology"/>
<feature type="binding site" evidence="15">
    <location>
        <position position="1076"/>
    </location>
    <ligand>
        <name>ATP</name>
        <dbReference type="ChEBI" id="CHEBI:30616"/>
    </ligand>
</feature>
<dbReference type="FunFam" id="3.80.10.10:FF:000111">
    <property type="entry name" value="LRR receptor-like serine/threonine-protein kinase ERECTA"/>
    <property type="match status" value="1"/>
</dbReference>
<keyword evidence="4" id="KW-0433">Leucine-rich repeat</keyword>
<evidence type="ECO:0000256" key="16">
    <source>
        <dbReference type="SAM" id="MobiDB-lite"/>
    </source>
</evidence>
<evidence type="ECO:0000259" key="18">
    <source>
        <dbReference type="PROSITE" id="PS50011"/>
    </source>
</evidence>
<dbReference type="PANTHER" id="PTHR48056:SF81">
    <property type="entry name" value="RECEPTOR PROTEIN-TYROSINE KINASE CEPR1"/>
    <property type="match status" value="1"/>
</dbReference>
<dbReference type="InterPro" id="IPR050647">
    <property type="entry name" value="Plant_LRR-RLKs"/>
</dbReference>
<dbReference type="Pfam" id="PF13855">
    <property type="entry name" value="LRR_8"/>
    <property type="match status" value="2"/>
</dbReference>
<dbReference type="GO" id="GO:0016020">
    <property type="term" value="C:membrane"/>
    <property type="evidence" value="ECO:0000318"/>
    <property type="project" value="GO_Central"/>
</dbReference>
<feature type="transmembrane region" description="Helical" evidence="17">
    <location>
        <begin position="47"/>
        <end position="65"/>
    </location>
</feature>
<keyword evidence="9 15" id="KW-0547">Nucleotide-binding</keyword>
<keyword evidence="14" id="KW-0325">Glycoprotein</keyword>
<comment type="subcellular location">
    <subcellularLocation>
        <location evidence="1">Cell membrane</location>
        <topology evidence="1">Single-pass membrane protein</topology>
    </subcellularLocation>
</comment>
<feature type="compositionally biased region" description="Low complexity" evidence="16">
    <location>
        <begin position="1306"/>
        <end position="1319"/>
    </location>
</feature>
<evidence type="ECO:0000256" key="13">
    <source>
        <dbReference type="ARBA" id="ARBA00023136"/>
    </source>
</evidence>
<dbReference type="GO" id="GO:0005524">
    <property type="term" value="F:ATP binding"/>
    <property type="evidence" value="ECO:0007669"/>
    <property type="project" value="UniProtKB-UniRule"/>
</dbReference>
<evidence type="ECO:0000256" key="8">
    <source>
        <dbReference type="ARBA" id="ARBA00022737"/>
    </source>
</evidence>
<evidence type="ECO:0000256" key="5">
    <source>
        <dbReference type="ARBA" id="ARBA00022679"/>
    </source>
</evidence>
<dbReference type="SMART" id="SM00364">
    <property type="entry name" value="LRR_BAC"/>
    <property type="match status" value="11"/>
</dbReference>
<keyword evidence="3" id="KW-1003">Cell membrane</keyword>
<evidence type="ECO:0000256" key="17">
    <source>
        <dbReference type="SAM" id="Phobius"/>
    </source>
</evidence>
<dbReference type="Proteomes" id="UP000244005">
    <property type="component" value="Unassembled WGS sequence"/>
</dbReference>
<evidence type="ECO:0000256" key="11">
    <source>
        <dbReference type="ARBA" id="ARBA00022840"/>
    </source>
</evidence>
<evidence type="ECO:0000313" key="20">
    <source>
        <dbReference type="Proteomes" id="UP000244005"/>
    </source>
</evidence>
<keyword evidence="20" id="KW-1185">Reference proteome</keyword>